<evidence type="ECO:0000259" key="7">
    <source>
        <dbReference type="Pfam" id="PF06271"/>
    </source>
</evidence>
<evidence type="ECO:0000256" key="6">
    <source>
        <dbReference type="SAM" id="Phobius"/>
    </source>
</evidence>
<comment type="subcellular location">
    <subcellularLocation>
        <location evidence="1">Cell membrane</location>
        <topology evidence="1">Multi-pass membrane protein</topology>
    </subcellularLocation>
</comment>
<feature type="domain" description="RDD" evidence="7">
    <location>
        <begin position="7"/>
        <end position="170"/>
    </location>
</feature>
<keyword evidence="3 6" id="KW-0812">Transmembrane</keyword>
<evidence type="ECO:0000256" key="3">
    <source>
        <dbReference type="ARBA" id="ARBA00022692"/>
    </source>
</evidence>
<evidence type="ECO:0000313" key="9">
    <source>
        <dbReference type="Proteomes" id="UP001207337"/>
    </source>
</evidence>
<gene>
    <name evidence="8" type="ORF">LQ318_01565</name>
</gene>
<keyword evidence="2" id="KW-1003">Cell membrane</keyword>
<dbReference type="EMBL" id="JAJNDC010000001">
    <property type="protein sequence ID" value="MCW9711578.1"/>
    <property type="molecule type" value="Genomic_DNA"/>
</dbReference>
<evidence type="ECO:0000256" key="1">
    <source>
        <dbReference type="ARBA" id="ARBA00004651"/>
    </source>
</evidence>
<keyword evidence="5 6" id="KW-0472">Membrane</keyword>
<dbReference type="PANTHER" id="PTHR36115:SF6">
    <property type="entry name" value="PROLINE-RICH ANTIGEN HOMOLOG"/>
    <property type="match status" value="1"/>
</dbReference>
<dbReference type="Proteomes" id="UP001207337">
    <property type="component" value="Unassembled WGS sequence"/>
</dbReference>
<dbReference type="InterPro" id="IPR010432">
    <property type="entry name" value="RDD"/>
</dbReference>
<comment type="caution">
    <text evidence="8">The sequence shown here is derived from an EMBL/GenBank/DDBJ whole genome shotgun (WGS) entry which is preliminary data.</text>
</comment>
<proteinExistence type="predicted"/>
<feature type="transmembrane region" description="Helical" evidence="6">
    <location>
        <begin position="137"/>
        <end position="158"/>
    </location>
</feature>
<feature type="transmembrane region" description="Helical" evidence="6">
    <location>
        <begin position="21"/>
        <end position="42"/>
    </location>
</feature>
<name>A0ABT3PUS2_9BACT</name>
<reference evidence="8 9" key="1">
    <citation type="submission" date="2021-11" db="EMBL/GenBank/DDBJ databases">
        <title>Aliifidinibius sp. nov., a new bacterium isolated from saline soil.</title>
        <authorList>
            <person name="Galisteo C."/>
            <person name="De La Haba R."/>
            <person name="Sanchez-Porro C."/>
            <person name="Ventosa A."/>
        </authorList>
    </citation>
    <scope>NUCLEOTIDE SEQUENCE [LARGE SCALE GENOMIC DNA]</scope>
    <source>
        <strain evidence="8 9">KACC 190600</strain>
    </source>
</reference>
<evidence type="ECO:0000256" key="2">
    <source>
        <dbReference type="ARBA" id="ARBA00022475"/>
    </source>
</evidence>
<evidence type="ECO:0000256" key="5">
    <source>
        <dbReference type="ARBA" id="ARBA00023136"/>
    </source>
</evidence>
<keyword evidence="4 6" id="KW-1133">Transmembrane helix</keyword>
<organism evidence="8 9">
    <name type="scientific">Fodinibius salicampi</name>
    <dbReference type="NCBI Taxonomy" id="1920655"/>
    <lineage>
        <taxon>Bacteria</taxon>
        <taxon>Pseudomonadati</taxon>
        <taxon>Balneolota</taxon>
        <taxon>Balneolia</taxon>
        <taxon>Balneolales</taxon>
        <taxon>Balneolaceae</taxon>
        <taxon>Fodinibius</taxon>
    </lineage>
</organism>
<dbReference type="Pfam" id="PF06271">
    <property type="entry name" value="RDD"/>
    <property type="match status" value="1"/>
</dbReference>
<accession>A0ABT3PUS2</accession>
<evidence type="ECO:0000256" key="4">
    <source>
        <dbReference type="ARBA" id="ARBA00022989"/>
    </source>
</evidence>
<protein>
    <submittedName>
        <fullName evidence="8">RDD family protein</fullName>
    </submittedName>
</protein>
<evidence type="ECO:0000313" key="8">
    <source>
        <dbReference type="EMBL" id="MCW9711578.1"/>
    </source>
</evidence>
<keyword evidence="9" id="KW-1185">Reference proteome</keyword>
<sequence length="177" mass="20073">MKLSQSYAGLWIRVKAFSADYLVISLYIAFLVAISILIQSVNHRILQPLFGNPLSGQLSGFVLITLPVTLYFTISESSSHQATWGKRWQAIKVVHNNGERLSRIRALGRTALKFIPWELAHTCIWQMSDSNQEPSPIILIGFILVWILVGIYLLTLLLSSKKQTLYDQFTNVLVVRN</sequence>
<dbReference type="InterPro" id="IPR051791">
    <property type="entry name" value="Pra-immunoreactive"/>
</dbReference>
<dbReference type="PANTHER" id="PTHR36115">
    <property type="entry name" value="PROLINE-RICH ANTIGEN HOMOLOG-RELATED"/>
    <property type="match status" value="1"/>
</dbReference>
<feature type="transmembrane region" description="Helical" evidence="6">
    <location>
        <begin position="54"/>
        <end position="74"/>
    </location>
</feature>